<feature type="transmembrane region" description="Helical" evidence="2">
    <location>
        <begin position="56"/>
        <end position="76"/>
    </location>
</feature>
<feature type="transmembrane region" description="Helical" evidence="2">
    <location>
        <begin position="88"/>
        <end position="109"/>
    </location>
</feature>
<feature type="transmembrane region" description="Helical" evidence="2">
    <location>
        <begin position="121"/>
        <end position="146"/>
    </location>
</feature>
<dbReference type="OrthoDB" id="405906at2759"/>
<dbReference type="Pfam" id="PF24802">
    <property type="entry name" value="DUF7703"/>
    <property type="match status" value="1"/>
</dbReference>
<evidence type="ECO:0000259" key="3">
    <source>
        <dbReference type="Pfam" id="PF24802"/>
    </source>
</evidence>
<evidence type="ECO:0000256" key="2">
    <source>
        <dbReference type="SAM" id="Phobius"/>
    </source>
</evidence>
<feature type="compositionally biased region" description="Basic and acidic residues" evidence="1">
    <location>
        <begin position="269"/>
        <end position="285"/>
    </location>
</feature>
<keyword evidence="2" id="KW-0812">Transmembrane</keyword>
<sequence>MSNSTASGSDNGLTGGIYTSNACLDLTLVSVFTTIASYNVIELLILCFTRFKRKDVYFWTLLVATLGIIPYNLGFILKLSSVVHNNNISLTLTSIGWYCMVTGQSMVLWSRLHLLIRSRKLLRGVLYMIVVDAFVLHVPTTVLAFGANSPTHPQMFVNGYEIMERIQLIGFFIQETLLSVLYICKTVEFLKTHVRNRYWGILHQLLVINILIILMDASFVAVQYSGYYAIQVTLKALVYSVKLKLEYAILGKLVKAVNAQRKTTGSYCDTDRTDRTDRTDKSSIP</sequence>
<dbReference type="AlphaFoldDB" id="A0A8H6QE18"/>
<feature type="transmembrane region" description="Helical" evidence="2">
    <location>
        <begin position="28"/>
        <end position="49"/>
    </location>
</feature>
<evidence type="ECO:0000256" key="1">
    <source>
        <dbReference type="SAM" id="MobiDB-lite"/>
    </source>
</evidence>
<comment type="caution">
    <text evidence="4">The sequence shown here is derived from an EMBL/GenBank/DDBJ whole genome shotgun (WGS) entry which is preliminary data.</text>
</comment>
<dbReference type="PANTHER" id="PTHR37013">
    <property type="entry name" value="INTEGRAL MEMBRANE PROTEIN (AFU_ORTHOLOGUE AFUA_1G05950)-RELATED"/>
    <property type="match status" value="1"/>
</dbReference>
<feature type="transmembrane region" description="Helical" evidence="2">
    <location>
        <begin position="166"/>
        <end position="184"/>
    </location>
</feature>
<name>A0A8H6QE18_9EURO</name>
<evidence type="ECO:0000313" key="4">
    <source>
        <dbReference type="EMBL" id="KAF7171386.1"/>
    </source>
</evidence>
<accession>A0A8H6QE18</accession>
<keyword evidence="2" id="KW-0472">Membrane</keyword>
<gene>
    <name evidence="4" type="ORF">CNMCM5623_003763</name>
</gene>
<keyword evidence="2" id="KW-1133">Transmembrane helix</keyword>
<feature type="transmembrane region" description="Helical" evidence="2">
    <location>
        <begin position="205"/>
        <end position="230"/>
    </location>
</feature>
<evidence type="ECO:0000313" key="5">
    <source>
        <dbReference type="Proteomes" id="UP000654922"/>
    </source>
</evidence>
<protein>
    <recommendedName>
        <fullName evidence="3">DUF7703 domain-containing protein</fullName>
    </recommendedName>
</protein>
<dbReference type="PANTHER" id="PTHR37013:SF7">
    <property type="entry name" value="INTEGRAL MEMBRANE PROTEIN"/>
    <property type="match status" value="1"/>
</dbReference>
<reference evidence="4" key="1">
    <citation type="submission" date="2020-06" db="EMBL/GenBank/DDBJ databases">
        <title>Draft genome sequences of strains closely related to Aspergillus parafelis and Aspergillus hiratsukae.</title>
        <authorList>
            <person name="Dos Santos R.A.C."/>
            <person name="Rivero-Menendez O."/>
            <person name="Steenwyk J.L."/>
            <person name="Mead M.E."/>
            <person name="Goldman G.H."/>
            <person name="Alastruey-Izquierdo A."/>
            <person name="Rokas A."/>
        </authorList>
    </citation>
    <scope>NUCLEOTIDE SEQUENCE</scope>
    <source>
        <strain evidence="4">CNM-CM5623</strain>
    </source>
</reference>
<dbReference type="EMBL" id="JACBAE010001183">
    <property type="protein sequence ID" value="KAF7171386.1"/>
    <property type="molecule type" value="Genomic_DNA"/>
</dbReference>
<feature type="domain" description="DUF7703" evidence="3">
    <location>
        <begin position="28"/>
        <end position="255"/>
    </location>
</feature>
<feature type="region of interest" description="Disordered" evidence="1">
    <location>
        <begin position="265"/>
        <end position="285"/>
    </location>
</feature>
<organism evidence="4 5">
    <name type="scientific">Aspergillus felis</name>
    <dbReference type="NCBI Taxonomy" id="1287682"/>
    <lineage>
        <taxon>Eukaryota</taxon>
        <taxon>Fungi</taxon>
        <taxon>Dikarya</taxon>
        <taxon>Ascomycota</taxon>
        <taxon>Pezizomycotina</taxon>
        <taxon>Eurotiomycetes</taxon>
        <taxon>Eurotiomycetidae</taxon>
        <taxon>Eurotiales</taxon>
        <taxon>Aspergillaceae</taxon>
        <taxon>Aspergillus</taxon>
        <taxon>Aspergillus subgen. Fumigati</taxon>
    </lineage>
</organism>
<dbReference type="Proteomes" id="UP000654922">
    <property type="component" value="Unassembled WGS sequence"/>
</dbReference>
<dbReference type="InterPro" id="IPR056120">
    <property type="entry name" value="DUF7703"/>
</dbReference>
<proteinExistence type="predicted"/>